<dbReference type="Gene3D" id="3.30.1490.20">
    <property type="entry name" value="ATP-grasp fold, A domain"/>
    <property type="match status" value="1"/>
</dbReference>
<accession>A0AAE4ZAH7</accession>
<dbReference type="GO" id="GO:0016301">
    <property type="term" value="F:kinase activity"/>
    <property type="evidence" value="ECO:0007669"/>
    <property type="project" value="InterPro"/>
</dbReference>
<dbReference type="Gene3D" id="3.50.30.10">
    <property type="entry name" value="Phosphohistidine domain"/>
    <property type="match status" value="1"/>
</dbReference>
<dbReference type="PANTHER" id="PTHR43615:SF1">
    <property type="entry name" value="PPDK_N DOMAIN-CONTAINING PROTEIN"/>
    <property type="match status" value="1"/>
</dbReference>
<comment type="caution">
    <text evidence="3">The sequence shown here is derived from an EMBL/GenBank/DDBJ whole genome shotgun (WGS) entry which is preliminary data.</text>
</comment>
<dbReference type="Pfam" id="PF01326">
    <property type="entry name" value="PPDK_N"/>
    <property type="match status" value="1"/>
</dbReference>
<protein>
    <submittedName>
        <fullName evidence="3">Phosphoenolpyruvate synthase</fullName>
    </submittedName>
</protein>
<evidence type="ECO:0000259" key="1">
    <source>
        <dbReference type="Pfam" id="PF00391"/>
    </source>
</evidence>
<evidence type="ECO:0000313" key="4">
    <source>
        <dbReference type="Proteomes" id="UP000702544"/>
    </source>
</evidence>
<dbReference type="InterPro" id="IPR051549">
    <property type="entry name" value="PEP_Utilizing_Enz"/>
</dbReference>
<dbReference type="Gene3D" id="3.30.470.20">
    <property type="entry name" value="ATP-grasp fold, B domain"/>
    <property type="match status" value="1"/>
</dbReference>
<proteinExistence type="predicted"/>
<name>A0AAE4ZAH7_9BACT</name>
<dbReference type="Proteomes" id="UP000702544">
    <property type="component" value="Unassembled WGS sequence"/>
</dbReference>
<dbReference type="PANTHER" id="PTHR43615">
    <property type="entry name" value="PHOSPHOENOLPYRUVATE SYNTHASE-RELATED"/>
    <property type="match status" value="1"/>
</dbReference>
<dbReference type="InterPro" id="IPR013815">
    <property type="entry name" value="ATP_grasp_subdomain_1"/>
</dbReference>
<dbReference type="InterPro" id="IPR036637">
    <property type="entry name" value="Phosphohistidine_dom_sf"/>
</dbReference>
<dbReference type="EMBL" id="JAACAK010000088">
    <property type="protein sequence ID" value="NIR75657.1"/>
    <property type="molecule type" value="Genomic_DNA"/>
</dbReference>
<dbReference type="GO" id="GO:0005524">
    <property type="term" value="F:ATP binding"/>
    <property type="evidence" value="ECO:0007669"/>
    <property type="project" value="InterPro"/>
</dbReference>
<dbReference type="SUPFAM" id="SSF56059">
    <property type="entry name" value="Glutathione synthetase ATP-binding domain-like"/>
    <property type="match status" value="1"/>
</dbReference>
<feature type="domain" description="Pyruvate phosphate dikinase AMP/ATP-binding" evidence="2">
    <location>
        <begin position="18"/>
        <end position="311"/>
    </location>
</feature>
<sequence length="833" mass="92427">MNYVLEFVDPLAVDPGQAGGKGASLARLSQGGFPVPPGLVVAADAYRAFLADDDRHAAEVAGLRYDRPEQLVEGCRAIRERLIGRPLPEPVADSLREKLPTLLTLGPVAVRSSSTLEDLAGAAFAGQHDTYLNIADVEAALEATRRCFASLWEDRAVRYRHERGFAHERAAMAVVIQSMVASDVAGVAFTMNPITGARGQVVINAAFGLGELVVSGEGDVDQFVVDKTTGAAVDRHIAEKSHAIVGTADGTERVELPPERAGQPSLTDEDITELAELCRRVERFYAFPQDIEWAIAERRLYLLQSRPVTKFPPRWTRDESAERFPSPITPLTWDFTSDGFHESLAHSLGLMGFPPCETKWFERFDGFIYGNQTMVELYTGGEGVAFDSLEELAAAVPTFRDRFRWVQELPVTWARDLDRYLFRLGQLSAVDTAALSESELWDHVLTIDALGREYFEPNIAISITQGVLHRTLYRLLVLLLGPEEAPVLYDSLTGFCETKTNVVNRDLYRVYLIALEDPELCRTLSGVDREELWRSGVLDRHPAFLERFRQFIEDHGHREVEFDAYHPTWRGQPWVVLENLRLMLEREDGVTDPAERERELRVRQHQAEGRLFAIVPESLRFFVAELLRLTRAYTALDDLEHYQTTRLSVPFRAALVELGSRLQGRGVLDEPEDIFFLRKPTLDSLIAGDGIDEETAREARAHKAEFARQLRSTPPHVIGEEMEAPAEGALRGLPGAPGTVEGPVFRVFGVEDFPRFPSGAVLVARTTNPAWTPLFYSAAAAITESGGPLSHGAVTAREVGLPAVMGVRNALSALQDGERVRVNGTAGSVTRLE</sequence>
<evidence type="ECO:0000313" key="3">
    <source>
        <dbReference type="EMBL" id="NIR75657.1"/>
    </source>
</evidence>
<evidence type="ECO:0000259" key="2">
    <source>
        <dbReference type="Pfam" id="PF01326"/>
    </source>
</evidence>
<dbReference type="AlphaFoldDB" id="A0AAE4ZAH7"/>
<dbReference type="Pfam" id="PF00391">
    <property type="entry name" value="PEP-utilizers"/>
    <property type="match status" value="1"/>
</dbReference>
<feature type="domain" description="PEP-utilising enzyme mobile" evidence="1">
    <location>
        <begin position="756"/>
        <end position="827"/>
    </location>
</feature>
<organism evidence="3 4">
    <name type="scientific">Candidatus Kutchimonas denitrificans</name>
    <dbReference type="NCBI Taxonomy" id="3056748"/>
    <lineage>
        <taxon>Bacteria</taxon>
        <taxon>Pseudomonadati</taxon>
        <taxon>Gemmatimonadota</taxon>
        <taxon>Gemmatimonadia</taxon>
        <taxon>Candidatus Palauibacterales</taxon>
        <taxon>Candidatus Palauibacteraceae</taxon>
        <taxon>Candidatus Kutchimonas</taxon>
    </lineage>
</organism>
<gene>
    <name evidence="3" type="ORF">GWO12_11190</name>
</gene>
<reference evidence="3 4" key="1">
    <citation type="submission" date="2020-01" db="EMBL/GenBank/DDBJ databases">
        <title>Genomes assembled from Gulf of Kutch pelagic sediment metagenomes.</title>
        <authorList>
            <person name="Chandrashekar M."/>
            <person name="Mahajan M.S."/>
            <person name="Dave K.J."/>
            <person name="Vatsa P."/>
            <person name="Nathani N.M."/>
        </authorList>
    </citation>
    <scope>NUCLEOTIDE SEQUENCE [LARGE SCALE GENOMIC DNA]</scope>
    <source>
        <strain evidence="3">KS3-K002</strain>
    </source>
</reference>
<dbReference type="InterPro" id="IPR008279">
    <property type="entry name" value="PEP-util_enz_mobile_dom"/>
</dbReference>
<dbReference type="InterPro" id="IPR002192">
    <property type="entry name" value="PPDK_AMP/ATP-bd"/>
</dbReference>
<dbReference type="SUPFAM" id="SSF52009">
    <property type="entry name" value="Phosphohistidine domain"/>
    <property type="match status" value="1"/>
</dbReference>